<protein>
    <submittedName>
        <fullName evidence="2">Sporulation-control protein</fullName>
    </submittedName>
</protein>
<dbReference type="EMBL" id="VFPO01000001">
    <property type="protein sequence ID" value="TQM67054.1"/>
    <property type="molecule type" value="Genomic_DNA"/>
</dbReference>
<dbReference type="OrthoDB" id="3431481at2"/>
<evidence type="ECO:0000313" key="3">
    <source>
        <dbReference type="Proteomes" id="UP000316706"/>
    </source>
</evidence>
<dbReference type="Pfam" id="PF07070">
    <property type="entry name" value="Spo0M"/>
    <property type="match status" value="1"/>
</dbReference>
<proteinExistence type="predicted"/>
<dbReference type="PANTHER" id="PTHR40053">
    <property type="entry name" value="SPORULATION-CONTROL PROTEIN SPO0M"/>
    <property type="match status" value="1"/>
</dbReference>
<keyword evidence="3" id="KW-1185">Reference proteome</keyword>
<gene>
    <name evidence="2" type="ORF">FHX41_0651</name>
</gene>
<comment type="caution">
    <text evidence="2">The sequence shown here is derived from an EMBL/GenBank/DDBJ whole genome shotgun (WGS) entry which is preliminary data.</text>
</comment>
<name>A0A543I8Y2_9ACTN</name>
<evidence type="ECO:0000313" key="2">
    <source>
        <dbReference type="EMBL" id="TQM67054.1"/>
    </source>
</evidence>
<dbReference type="Proteomes" id="UP000316706">
    <property type="component" value="Unassembled WGS sequence"/>
</dbReference>
<feature type="region of interest" description="Disordered" evidence="1">
    <location>
        <begin position="270"/>
        <end position="309"/>
    </location>
</feature>
<dbReference type="InterPro" id="IPR009776">
    <property type="entry name" value="Spore_0_M"/>
</dbReference>
<evidence type="ECO:0000256" key="1">
    <source>
        <dbReference type="SAM" id="MobiDB-lite"/>
    </source>
</evidence>
<reference evidence="2 3" key="1">
    <citation type="submission" date="2019-06" db="EMBL/GenBank/DDBJ databases">
        <title>Sequencing the genomes of 1000 actinobacteria strains.</title>
        <authorList>
            <person name="Klenk H.-P."/>
        </authorList>
    </citation>
    <scope>NUCLEOTIDE SEQUENCE [LARGE SCALE GENOMIC DNA]</scope>
    <source>
        <strain evidence="2 3">DSM 45043</strain>
    </source>
</reference>
<feature type="compositionally biased region" description="Low complexity" evidence="1">
    <location>
        <begin position="270"/>
        <end position="297"/>
    </location>
</feature>
<organism evidence="2 3">
    <name type="scientific">Actinomadura hallensis</name>
    <dbReference type="NCBI Taxonomy" id="337895"/>
    <lineage>
        <taxon>Bacteria</taxon>
        <taxon>Bacillati</taxon>
        <taxon>Actinomycetota</taxon>
        <taxon>Actinomycetes</taxon>
        <taxon>Streptosporangiales</taxon>
        <taxon>Thermomonosporaceae</taxon>
        <taxon>Actinomadura</taxon>
    </lineage>
</organism>
<accession>A0A543I8Y2</accession>
<dbReference type="AlphaFoldDB" id="A0A543I8Y2"/>
<dbReference type="RefSeq" id="WP_141966114.1">
    <property type="nucleotide sequence ID" value="NZ_VFPO01000001.1"/>
</dbReference>
<sequence length="345" mass="37304">MVFKRVLGTFGVGGPSVDTVLASPVCRPGEQLAGEVRIKAAEYDVEIQRVTLALATVVEVEGGDRERTGGLEFLRVDVSGPFKLPREQDRIIPFRLGVPWEIPLTEVHGQHLHGMAMGVRTELAVAKAVDKGDLDPFGVAPLPSQQRVLDAFAELGFMFKSADVEYGQIAGLHQELPFYQEIEFYPPPAYQGRVNEVELTFVASPYGLAVVLEADKRGGMFTSGSDVFGRFQVSHEEAEQLDWAAEISGWMEAVAERHAAAFQQGHAPYGHAPYGQPQYGQPPYGQPQYGHPQYGHPPHGHHRGSGGPGWGAVAAAGVAGVAAGMVADEIFEEIFDGDEDEGDED</sequence>
<dbReference type="PANTHER" id="PTHR40053:SF1">
    <property type="entry name" value="SPORULATION-CONTROL PROTEIN SPO0M"/>
    <property type="match status" value="1"/>
</dbReference>